<dbReference type="AlphaFoldDB" id="A0A2A5QQF4"/>
<evidence type="ECO:0000313" key="2">
    <source>
        <dbReference type="EMBL" id="PCR89044.1"/>
    </source>
</evidence>
<keyword evidence="1" id="KW-1133">Transmembrane helix</keyword>
<keyword evidence="3" id="KW-1185">Reference proteome</keyword>
<accession>A0A2A5QQF4</accession>
<feature type="transmembrane region" description="Helical" evidence="1">
    <location>
        <begin position="12"/>
        <end position="33"/>
    </location>
</feature>
<keyword evidence="1" id="KW-0812">Transmembrane</keyword>
<comment type="caution">
    <text evidence="2">The sequence shown here is derived from an EMBL/GenBank/DDBJ whole genome shotgun (WGS) entry which is preliminary data.</text>
</comment>
<proteinExistence type="predicted"/>
<name>A0A2A5QQF4_9EURY</name>
<organism evidence="2 3">
    <name type="scientific">Natrinema ejinorense</name>
    <dbReference type="NCBI Taxonomy" id="373386"/>
    <lineage>
        <taxon>Archaea</taxon>
        <taxon>Methanobacteriati</taxon>
        <taxon>Methanobacteriota</taxon>
        <taxon>Stenosarchaea group</taxon>
        <taxon>Halobacteria</taxon>
        <taxon>Halobacteriales</taxon>
        <taxon>Natrialbaceae</taxon>
        <taxon>Natrinema</taxon>
    </lineage>
</organism>
<dbReference type="InterPro" id="IPR055693">
    <property type="entry name" value="DUF7269"/>
</dbReference>
<evidence type="ECO:0000313" key="3">
    <source>
        <dbReference type="Proteomes" id="UP000219689"/>
    </source>
</evidence>
<gene>
    <name evidence="2" type="ORF">CP557_20080</name>
</gene>
<evidence type="ECO:0000256" key="1">
    <source>
        <dbReference type="SAM" id="Phobius"/>
    </source>
</evidence>
<keyword evidence="1" id="KW-0472">Membrane</keyword>
<protein>
    <submittedName>
        <fullName evidence="2">Uncharacterized protein</fullName>
    </submittedName>
</protein>
<feature type="transmembrane region" description="Helical" evidence="1">
    <location>
        <begin position="48"/>
        <end position="67"/>
    </location>
</feature>
<sequence length="206" mass="23208">MDNPSRVALRRWIMLTALALIAIAVLLVGLAAVSPSLRNALRHPRDDIFLITGFLVVAISGGSLLLLPVDEIAEDDNTDAYEPEVTPEIPYAGADLEPLMTGPFFERHISPSEQREIRTRLRETATRTIRRHTGAAMSETRDTIQRGDWTENAVAAWFLGETSPPRSVRLYARLSDELAFRYGARRTVHEIIAYEHHHEDTEERTP</sequence>
<dbReference type="Pfam" id="PF23933">
    <property type="entry name" value="DUF7269"/>
    <property type="match status" value="1"/>
</dbReference>
<dbReference type="EMBL" id="NXNI01000002">
    <property type="protein sequence ID" value="PCR89044.1"/>
    <property type="molecule type" value="Genomic_DNA"/>
</dbReference>
<dbReference type="Proteomes" id="UP000219689">
    <property type="component" value="Unassembled WGS sequence"/>
</dbReference>
<reference evidence="2 3" key="1">
    <citation type="submission" date="2017-09" db="EMBL/GenBank/DDBJ databases">
        <title>Genome sequences of Natrinema ejinorence JCM 13890T.</title>
        <authorList>
            <person name="Roh S.W."/>
            <person name="Kim Y.B."/>
            <person name="Kim J.Y."/>
        </authorList>
    </citation>
    <scope>NUCLEOTIDE SEQUENCE [LARGE SCALE GENOMIC DNA]</scope>
    <source>
        <strain evidence="2 3">JCM 13890</strain>
    </source>
</reference>